<dbReference type="RefSeq" id="WP_345582477.1">
    <property type="nucleotide sequence ID" value="NZ_BAABLV010000034.1"/>
</dbReference>
<dbReference type="PANTHER" id="PTHR34408">
    <property type="entry name" value="FAMILY PROTEIN, PUTATIVE-RELATED"/>
    <property type="match status" value="1"/>
</dbReference>
<feature type="domain" description="SH3b" evidence="1">
    <location>
        <begin position="34"/>
        <end position="97"/>
    </location>
</feature>
<comment type="caution">
    <text evidence="2">The sequence shown here is derived from an EMBL/GenBank/DDBJ whole genome shotgun (WGS) entry which is preliminary data.</text>
</comment>
<dbReference type="SMART" id="SM00287">
    <property type="entry name" value="SH3b"/>
    <property type="match status" value="4"/>
</dbReference>
<gene>
    <name evidence="2" type="ORF">GCM10025789_20340</name>
</gene>
<sequence>MKKALKGLRLSAAAVGIAVLAQGLGGLALGPSATANAEITAKTRVHVRSEPSTAGESLTVLNRGDKLPAHGSKDGWTEVTFNGQTAYVASAYIQGGSVLSSAPTAIVANGTTQGSKGTVYSTTTLNLRTGPSTNDPIGTRVERATRLELTGTVSGEFAQVTHKGKTYWAAARYLSDTAASALSSLPMATGKARGTTALMVRSSPKAEYINFGDAPAGTIFDTTGKTSNGMSQVIHNGAVRWVNSKYLTAISLKANAPAAPSTPKTSTRYATTVLNIWAASTGSRYNGEIPRGGELQVTGIVENGRAQIVHNGELRWVTARYVANTPPSTGGASGGNSGDINKGYSSGLEKTNANVQAIAWDVWARFPQIKTQYGWRRDVTPDHPAGRAVDVMIPSYKSNQALGWEIANYYRANAKKFNINYIIFGQKIWSVARNDEGWRAMASRGNDTANHYDHVHINTYG</sequence>
<protein>
    <recommendedName>
        <fullName evidence="1">SH3b domain-containing protein</fullName>
    </recommendedName>
</protein>
<feature type="domain" description="SH3b" evidence="1">
    <location>
        <begin position="114"/>
        <end position="178"/>
    </location>
</feature>
<dbReference type="Gene3D" id="2.30.30.40">
    <property type="entry name" value="SH3 Domains"/>
    <property type="match status" value="3"/>
</dbReference>
<organism evidence="2 3">
    <name type="scientific">Tessaracoccus lubricantis</name>
    <dbReference type="NCBI Taxonomy" id="545543"/>
    <lineage>
        <taxon>Bacteria</taxon>
        <taxon>Bacillati</taxon>
        <taxon>Actinomycetota</taxon>
        <taxon>Actinomycetes</taxon>
        <taxon>Propionibacteriales</taxon>
        <taxon>Propionibacteriaceae</taxon>
        <taxon>Tessaracoccus</taxon>
    </lineage>
</organism>
<dbReference type="InterPro" id="IPR058593">
    <property type="entry name" value="ARB_07466-like_C"/>
</dbReference>
<dbReference type="InterPro" id="IPR052354">
    <property type="entry name" value="Cell_Wall_Dynamics_Protein"/>
</dbReference>
<accession>A0ABP9FGP7</accession>
<dbReference type="PANTHER" id="PTHR34408:SF1">
    <property type="entry name" value="GLYCOSYL HYDROLASE FAMILY 19 DOMAIN-CONTAINING PROTEIN HI_1415"/>
    <property type="match status" value="1"/>
</dbReference>
<keyword evidence="3" id="KW-1185">Reference proteome</keyword>
<evidence type="ECO:0000259" key="1">
    <source>
        <dbReference type="PROSITE" id="PS51781"/>
    </source>
</evidence>
<dbReference type="EMBL" id="BAABLV010000034">
    <property type="protein sequence ID" value="GAA4901654.1"/>
    <property type="molecule type" value="Genomic_DNA"/>
</dbReference>
<name>A0ABP9FGP7_9ACTN</name>
<dbReference type="Pfam" id="PF26571">
    <property type="entry name" value="VldE"/>
    <property type="match status" value="1"/>
</dbReference>
<dbReference type="InterPro" id="IPR003646">
    <property type="entry name" value="SH3-like_bac-type"/>
</dbReference>
<evidence type="ECO:0000313" key="3">
    <source>
        <dbReference type="Proteomes" id="UP001501521"/>
    </source>
</evidence>
<evidence type="ECO:0000313" key="2">
    <source>
        <dbReference type="EMBL" id="GAA4901654.1"/>
    </source>
</evidence>
<dbReference type="PROSITE" id="PS51781">
    <property type="entry name" value="SH3B"/>
    <property type="match status" value="2"/>
</dbReference>
<proteinExistence type="predicted"/>
<dbReference type="Proteomes" id="UP001501521">
    <property type="component" value="Unassembled WGS sequence"/>
</dbReference>
<reference evidence="3" key="1">
    <citation type="journal article" date="2019" name="Int. J. Syst. Evol. Microbiol.">
        <title>The Global Catalogue of Microorganisms (GCM) 10K type strain sequencing project: providing services to taxonomists for standard genome sequencing and annotation.</title>
        <authorList>
            <consortium name="The Broad Institute Genomics Platform"/>
            <consortium name="The Broad Institute Genome Sequencing Center for Infectious Disease"/>
            <person name="Wu L."/>
            <person name="Ma J."/>
        </authorList>
    </citation>
    <scope>NUCLEOTIDE SEQUENCE [LARGE SCALE GENOMIC DNA]</scope>
    <source>
        <strain evidence="3">JCM 19125</strain>
    </source>
</reference>
<dbReference type="Pfam" id="PF08239">
    <property type="entry name" value="SH3_3"/>
    <property type="match status" value="2"/>
</dbReference>